<name>A0ACB7T1A1_HYAAI</name>
<evidence type="ECO:0000313" key="2">
    <source>
        <dbReference type="Proteomes" id="UP000821845"/>
    </source>
</evidence>
<dbReference type="EMBL" id="CM023491">
    <property type="protein sequence ID" value="KAH6941282.1"/>
    <property type="molecule type" value="Genomic_DNA"/>
</dbReference>
<organism evidence="1 2">
    <name type="scientific">Hyalomma asiaticum</name>
    <name type="common">Tick</name>
    <dbReference type="NCBI Taxonomy" id="266040"/>
    <lineage>
        <taxon>Eukaryota</taxon>
        <taxon>Metazoa</taxon>
        <taxon>Ecdysozoa</taxon>
        <taxon>Arthropoda</taxon>
        <taxon>Chelicerata</taxon>
        <taxon>Arachnida</taxon>
        <taxon>Acari</taxon>
        <taxon>Parasitiformes</taxon>
        <taxon>Ixodida</taxon>
        <taxon>Ixodoidea</taxon>
        <taxon>Ixodidae</taxon>
        <taxon>Hyalomminae</taxon>
        <taxon>Hyalomma</taxon>
    </lineage>
</organism>
<proteinExistence type="predicted"/>
<keyword evidence="2" id="KW-1185">Reference proteome</keyword>
<protein>
    <submittedName>
        <fullName evidence="1">Uncharacterized protein</fullName>
    </submittedName>
</protein>
<comment type="caution">
    <text evidence="1">The sequence shown here is derived from an EMBL/GenBank/DDBJ whole genome shotgun (WGS) entry which is preliminary data.</text>
</comment>
<dbReference type="Proteomes" id="UP000821845">
    <property type="component" value="Chromosome 11"/>
</dbReference>
<evidence type="ECO:0000313" key="1">
    <source>
        <dbReference type="EMBL" id="KAH6941282.1"/>
    </source>
</evidence>
<reference evidence="1" key="1">
    <citation type="submission" date="2020-05" db="EMBL/GenBank/DDBJ databases">
        <title>Large-scale comparative analyses of tick genomes elucidate their genetic diversity and vector capacities.</title>
        <authorList>
            <person name="Jia N."/>
            <person name="Wang J."/>
            <person name="Shi W."/>
            <person name="Du L."/>
            <person name="Sun Y."/>
            <person name="Zhan W."/>
            <person name="Jiang J."/>
            <person name="Wang Q."/>
            <person name="Zhang B."/>
            <person name="Ji P."/>
            <person name="Sakyi L.B."/>
            <person name="Cui X."/>
            <person name="Yuan T."/>
            <person name="Jiang B."/>
            <person name="Yang W."/>
            <person name="Lam T.T.-Y."/>
            <person name="Chang Q."/>
            <person name="Ding S."/>
            <person name="Wang X."/>
            <person name="Zhu J."/>
            <person name="Ruan X."/>
            <person name="Zhao L."/>
            <person name="Wei J."/>
            <person name="Que T."/>
            <person name="Du C."/>
            <person name="Cheng J."/>
            <person name="Dai P."/>
            <person name="Han X."/>
            <person name="Huang E."/>
            <person name="Gao Y."/>
            <person name="Liu J."/>
            <person name="Shao H."/>
            <person name="Ye R."/>
            <person name="Li L."/>
            <person name="Wei W."/>
            <person name="Wang X."/>
            <person name="Wang C."/>
            <person name="Yang T."/>
            <person name="Huo Q."/>
            <person name="Li W."/>
            <person name="Guo W."/>
            <person name="Chen H."/>
            <person name="Zhou L."/>
            <person name="Ni X."/>
            <person name="Tian J."/>
            <person name="Zhou Y."/>
            <person name="Sheng Y."/>
            <person name="Liu T."/>
            <person name="Pan Y."/>
            <person name="Xia L."/>
            <person name="Li J."/>
            <person name="Zhao F."/>
            <person name="Cao W."/>
        </authorList>
    </citation>
    <scope>NUCLEOTIDE SEQUENCE</scope>
    <source>
        <strain evidence="1">Hyas-2018</strain>
    </source>
</reference>
<gene>
    <name evidence="1" type="ORF">HPB50_015742</name>
</gene>
<sequence length="183" mass="19607">MRTQNALKCRLYFENQIRCALCAGPYVTGDRRCKGRYRLIPPIPPPEGQAGPRNESFGADRSLGSWTIVLRRRGPSPLPPTLSRPRTLARGFSGLPYEAQLWTDPPVKRSAAGQASPAPAKPNPLLPVPKPAAQGNSSWSNRVRKGAQVSGSGGAAFASPPSMIPQPTPPAPSSLTCEQIAFR</sequence>
<accession>A0ACB7T1A1</accession>